<feature type="transmembrane region" description="Helical" evidence="10">
    <location>
        <begin position="210"/>
        <end position="230"/>
    </location>
</feature>
<evidence type="ECO:0000256" key="4">
    <source>
        <dbReference type="ARBA" id="ARBA00022989"/>
    </source>
</evidence>
<dbReference type="STRING" id="1676925.ENSPKIP00000040470"/>
<evidence type="ECO:0000256" key="1">
    <source>
        <dbReference type="ARBA" id="ARBA00004651"/>
    </source>
</evidence>
<keyword evidence="4 10" id="KW-1133">Transmembrane helix</keyword>
<dbReference type="GO" id="GO:0019957">
    <property type="term" value="F:C-C chemokine binding"/>
    <property type="evidence" value="ECO:0007669"/>
    <property type="project" value="TreeGrafter"/>
</dbReference>
<evidence type="ECO:0000256" key="5">
    <source>
        <dbReference type="ARBA" id="ARBA00023040"/>
    </source>
</evidence>
<dbReference type="Pfam" id="PF00001">
    <property type="entry name" value="7tm_1"/>
    <property type="match status" value="1"/>
</dbReference>
<evidence type="ECO:0000256" key="7">
    <source>
        <dbReference type="ARBA" id="ARBA00023170"/>
    </source>
</evidence>
<evidence type="ECO:0000256" key="2">
    <source>
        <dbReference type="ARBA" id="ARBA00022475"/>
    </source>
</evidence>
<dbReference type="GO" id="GO:0005044">
    <property type="term" value="F:scavenger receptor activity"/>
    <property type="evidence" value="ECO:0007669"/>
    <property type="project" value="InterPro"/>
</dbReference>
<keyword evidence="2" id="KW-1003">Cell membrane</keyword>
<organism evidence="12 13">
    <name type="scientific">Paramormyrops kingsleyae</name>
    <dbReference type="NCBI Taxonomy" id="1676925"/>
    <lineage>
        <taxon>Eukaryota</taxon>
        <taxon>Metazoa</taxon>
        <taxon>Chordata</taxon>
        <taxon>Craniata</taxon>
        <taxon>Vertebrata</taxon>
        <taxon>Euteleostomi</taxon>
        <taxon>Actinopterygii</taxon>
        <taxon>Neopterygii</taxon>
        <taxon>Teleostei</taxon>
        <taxon>Osteoglossocephala</taxon>
        <taxon>Osteoglossomorpha</taxon>
        <taxon>Osteoglossiformes</taxon>
        <taxon>Mormyridae</taxon>
        <taxon>Paramormyrops</taxon>
    </lineage>
</organism>
<evidence type="ECO:0000256" key="3">
    <source>
        <dbReference type="ARBA" id="ARBA00022692"/>
    </source>
</evidence>
<dbReference type="InterPro" id="IPR017452">
    <property type="entry name" value="GPCR_Rhodpsn_7TM"/>
</dbReference>
<keyword evidence="9" id="KW-0807">Transducer</keyword>
<dbReference type="InterPro" id="IPR000276">
    <property type="entry name" value="GPCR_Rhodpsn"/>
</dbReference>
<dbReference type="PANTHER" id="PTHR10489">
    <property type="entry name" value="CELL ADHESION MOLECULE"/>
    <property type="match status" value="1"/>
</dbReference>
<dbReference type="PANTHER" id="PTHR10489:SF733">
    <property type="entry name" value="ATYPICAL CHEMOKINE RECEPTOR 4"/>
    <property type="match status" value="1"/>
</dbReference>
<dbReference type="PRINTS" id="PR00657">
    <property type="entry name" value="CCCHEMOKINER"/>
</dbReference>
<name>A0A3B3TCT3_9TELE</name>
<dbReference type="Proteomes" id="UP000261540">
    <property type="component" value="Unplaced"/>
</dbReference>
<feature type="domain" description="G-protein coupled receptors family 1 profile" evidence="11">
    <location>
        <begin position="112"/>
        <end position="364"/>
    </location>
</feature>
<reference evidence="12" key="2">
    <citation type="submission" date="2025-09" db="UniProtKB">
        <authorList>
            <consortium name="Ensembl"/>
        </authorList>
    </citation>
    <scope>IDENTIFICATION</scope>
</reference>
<evidence type="ECO:0000313" key="12">
    <source>
        <dbReference type="Ensembl" id="ENSPKIP00000040470.1"/>
    </source>
</evidence>
<dbReference type="InterPro" id="IPR050119">
    <property type="entry name" value="CCR1-9-like"/>
</dbReference>
<evidence type="ECO:0000256" key="9">
    <source>
        <dbReference type="ARBA" id="ARBA00023224"/>
    </source>
</evidence>
<dbReference type="PROSITE" id="PS50262">
    <property type="entry name" value="G_PROTEIN_RECEP_F1_2"/>
    <property type="match status" value="1"/>
</dbReference>
<feature type="transmembrane region" description="Helical" evidence="10">
    <location>
        <begin position="133"/>
        <end position="151"/>
    </location>
</feature>
<evidence type="ECO:0000313" key="13">
    <source>
        <dbReference type="Proteomes" id="UP000261540"/>
    </source>
</evidence>
<accession>A0A3B3TCT3</accession>
<dbReference type="InterPro" id="IPR000355">
    <property type="entry name" value="Chemokine_rcpt"/>
</dbReference>
<dbReference type="Ensembl" id="ENSPKIT00000021491.1">
    <property type="protein sequence ID" value="ENSPKIP00000040470.1"/>
    <property type="gene ID" value="ENSPKIG00000017429.1"/>
</dbReference>
<dbReference type="GO" id="GO:0016493">
    <property type="term" value="F:C-C chemokine receptor activity"/>
    <property type="evidence" value="ECO:0007669"/>
    <property type="project" value="TreeGrafter"/>
</dbReference>
<sequence>MRQPNSWLVHRSLSFAKTSQDYRQNGPQAPYACPRPLETPPSHFCNLTKPLLLFHRCLQMEDTGGYSDYGDLDNDSFYEDYPTLCDKQDVRLFGGAFLPVIYGLALVVGLAGNSLVVAVYVRYKKLRTMTDVYILNLAVADLLLLFTLPFWAADAVHGWQLGVAMCKVTSVLYEVNFGCGMFFLACISMDRYLATASARGAPAAQGRKRIAVCLTVWVAAFLLGVPDLIFTTVKHTPSQKACIAVYSTNMAVATKAALEIMEVVLAFLLPFLVMLFCYTRLARAIRRLPEARQGRKRHVFRVLLAVVGTFLLTQLPYNVVKFWRAMDIIYNLVTQCESSKSLDRAMQVTESLALTHSCLNPVLYAFLGSSFRQYLLKIMKAFGQQRRTWHGREQPREVEISLNSHETSEDTSQFTI</sequence>
<feature type="transmembrane region" description="Helical" evidence="10">
    <location>
        <begin position="256"/>
        <end position="278"/>
    </location>
</feature>
<reference evidence="12" key="1">
    <citation type="submission" date="2025-08" db="UniProtKB">
        <authorList>
            <consortium name="Ensembl"/>
        </authorList>
    </citation>
    <scope>IDENTIFICATION</scope>
</reference>
<dbReference type="GO" id="GO:0009897">
    <property type="term" value="C:external side of plasma membrane"/>
    <property type="evidence" value="ECO:0007669"/>
    <property type="project" value="TreeGrafter"/>
</dbReference>
<keyword evidence="7" id="KW-0675">Receptor</keyword>
<evidence type="ECO:0000256" key="6">
    <source>
        <dbReference type="ARBA" id="ARBA00023136"/>
    </source>
</evidence>
<proteinExistence type="predicted"/>
<dbReference type="GeneTree" id="ENSGT01030000234667"/>
<dbReference type="PRINTS" id="PR01558">
    <property type="entry name" value="CHEMOKINER11"/>
</dbReference>
<dbReference type="GO" id="GO:0006955">
    <property type="term" value="P:immune response"/>
    <property type="evidence" value="ECO:0007669"/>
    <property type="project" value="TreeGrafter"/>
</dbReference>
<dbReference type="PRINTS" id="PR00237">
    <property type="entry name" value="GPCRRHODOPSN"/>
</dbReference>
<evidence type="ECO:0000256" key="8">
    <source>
        <dbReference type="ARBA" id="ARBA00023180"/>
    </source>
</evidence>
<dbReference type="InterPro" id="IPR005383">
    <property type="entry name" value="ACKR4"/>
</dbReference>
<comment type="subcellular location">
    <subcellularLocation>
        <location evidence="1">Cell membrane</location>
        <topology evidence="1">Multi-pass membrane protein</topology>
    </subcellularLocation>
</comment>
<dbReference type="Gene3D" id="1.20.1070.10">
    <property type="entry name" value="Rhodopsin 7-helix transmembrane proteins"/>
    <property type="match status" value="1"/>
</dbReference>
<evidence type="ECO:0000256" key="10">
    <source>
        <dbReference type="SAM" id="Phobius"/>
    </source>
</evidence>
<feature type="transmembrane region" description="Helical" evidence="10">
    <location>
        <begin position="100"/>
        <end position="121"/>
    </location>
</feature>
<dbReference type="GO" id="GO:0060326">
    <property type="term" value="P:cell chemotaxis"/>
    <property type="evidence" value="ECO:0007669"/>
    <property type="project" value="TreeGrafter"/>
</dbReference>
<feature type="transmembrane region" description="Helical" evidence="10">
    <location>
        <begin position="171"/>
        <end position="189"/>
    </location>
</feature>
<keyword evidence="6 10" id="KW-0472">Membrane</keyword>
<feature type="transmembrane region" description="Helical" evidence="10">
    <location>
        <begin position="299"/>
        <end position="317"/>
    </location>
</feature>
<keyword evidence="8" id="KW-0325">Glycoprotein</keyword>
<protein>
    <submittedName>
        <fullName evidence="12">Atypical chemokine receptor 4a</fullName>
    </submittedName>
</protein>
<dbReference type="SUPFAM" id="SSF81321">
    <property type="entry name" value="Family A G protein-coupled receptor-like"/>
    <property type="match status" value="1"/>
</dbReference>
<evidence type="ECO:0000259" key="11">
    <source>
        <dbReference type="PROSITE" id="PS50262"/>
    </source>
</evidence>
<keyword evidence="5" id="KW-0297">G-protein coupled receptor</keyword>
<dbReference type="GO" id="GO:0019722">
    <property type="term" value="P:calcium-mediated signaling"/>
    <property type="evidence" value="ECO:0007669"/>
    <property type="project" value="TreeGrafter"/>
</dbReference>
<keyword evidence="3 10" id="KW-0812">Transmembrane</keyword>
<dbReference type="GO" id="GO:0007204">
    <property type="term" value="P:positive regulation of cytosolic calcium ion concentration"/>
    <property type="evidence" value="ECO:0007669"/>
    <property type="project" value="TreeGrafter"/>
</dbReference>
<dbReference type="FunFam" id="1.20.1070.10:FF:000035">
    <property type="entry name" value="C-C chemokine receptor type 6"/>
    <property type="match status" value="1"/>
</dbReference>
<dbReference type="AlphaFoldDB" id="A0A3B3TCT3"/>
<keyword evidence="13" id="KW-1185">Reference proteome</keyword>